<dbReference type="PANTHER" id="PTHR31425:SF43">
    <property type="entry name" value="MULTIPLE C2 DOMAIN AND TRANSMEMBRANE REGION PROTEIN 14"/>
    <property type="match status" value="1"/>
</dbReference>
<evidence type="ECO:0000313" key="1">
    <source>
        <dbReference type="EMBL" id="KAH6756924.1"/>
    </source>
</evidence>
<keyword evidence="1" id="KW-0808">Transferase</keyword>
<dbReference type="Proteomes" id="UP001190926">
    <property type="component" value="Unassembled WGS sequence"/>
</dbReference>
<dbReference type="AlphaFoldDB" id="A0AAD4IQG8"/>
<keyword evidence="1" id="KW-0328">Glycosyltransferase</keyword>
<dbReference type="InterPro" id="IPR047259">
    <property type="entry name" value="QUIRKY-like"/>
</dbReference>
<accession>A0AAD4IQG8</accession>
<proteinExistence type="predicted"/>
<dbReference type="GO" id="GO:0016757">
    <property type="term" value="F:glycosyltransferase activity"/>
    <property type="evidence" value="ECO:0007669"/>
    <property type="project" value="UniProtKB-KW"/>
</dbReference>
<dbReference type="InterPro" id="IPR035892">
    <property type="entry name" value="C2_domain_sf"/>
</dbReference>
<protein>
    <submittedName>
        <fullName evidence="1">C2 calcium/lipid-binding plant phosphoribosyltransferase family protein</fullName>
    </submittedName>
</protein>
<dbReference type="PANTHER" id="PTHR31425">
    <property type="entry name" value="PHOSPHORIBOSYLANTHRANILATE TRANSFERASE ISOFORM 1"/>
    <property type="match status" value="1"/>
</dbReference>
<organism evidence="1 2">
    <name type="scientific">Perilla frutescens var. hirtella</name>
    <name type="common">Perilla citriodora</name>
    <name type="synonym">Perilla setoyensis</name>
    <dbReference type="NCBI Taxonomy" id="608512"/>
    <lineage>
        <taxon>Eukaryota</taxon>
        <taxon>Viridiplantae</taxon>
        <taxon>Streptophyta</taxon>
        <taxon>Embryophyta</taxon>
        <taxon>Tracheophyta</taxon>
        <taxon>Spermatophyta</taxon>
        <taxon>Magnoliopsida</taxon>
        <taxon>eudicotyledons</taxon>
        <taxon>Gunneridae</taxon>
        <taxon>Pentapetalae</taxon>
        <taxon>asterids</taxon>
        <taxon>lamiids</taxon>
        <taxon>Lamiales</taxon>
        <taxon>Lamiaceae</taxon>
        <taxon>Nepetoideae</taxon>
        <taxon>Elsholtzieae</taxon>
        <taxon>Perilla</taxon>
    </lineage>
</organism>
<evidence type="ECO:0000313" key="2">
    <source>
        <dbReference type="Proteomes" id="UP001190926"/>
    </source>
</evidence>
<gene>
    <name evidence="1" type="ORF">C2S53_006726</name>
</gene>
<dbReference type="SUPFAM" id="SSF49562">
    <property type="entry name" value="C2 domain (Calcium/lipid-binding domain, CaLB)"/>
    <property type="match status" value="1"/>
</dbReference>
<comment type="caution">
    <text evidence="1">The sequence shown here is derived from an EMBL/GenBank/DDBJ whole genome shotgun (WGS) entry which is preliminary data.</text>
</comment>
<keyword evidence="2" id="KW-1185">Reference proteome</keyword>
<name>A0AAD4IQG8_PERFH</name>
<sequence>MPFLYVRIVKAKISNPDADSSFCAKLVIGTHSTKTKSQAANKECDQVFTFDKEGLNSASLEVSIRAEKKVSDKDATEEISAGTVSFDLQEVPKRVPLDSPLAPQWYSLEGEGSPGNHIMLSVWVPRPMRLFRRRGSLIPAG</sequence>
<reference evidence="1 2" key="1">
    <citation type="journal article" date="2021" name="Nat. Commun.">
        <title>Incipient diploidization of the medicinal plant Perilla within 10,000 years.</title>
        <authorList>
            <person name="Zhang Y."/>
            <person name="Shen Q."/>
            <person name="Leng L."/>
            <person name="Zhang D."/>
            <person name="Chen S."/>
            <person name="Shi Y."/>
            <person name="Ning Z."/>
            <person name="Chen S."/>
        </authorList>
    </citation>
    <scope>NUCLEOTIDE SEQUENCE [LARGE SCALE GENOMIC DNA]</scope>
    <source>
        <strain evidence="2">cv. PC099</strain>
    </source>
</reference>
<dbReference type="EMBL" id="SDAM02029499">
    <property type="protein sequence ID" value="KAH6756924.1"/>
    <property type="molecule type" value="Genomic_DNA"/>
</dbReference>
<dbReference type="Gene3D" id="2.60.40.150">
    <property type="entry name" value="C2 domain"/>
    <property type="match status" value="1"/>
</dbReference>